<dbReference type="AlphaFoldDB" id="A0AAD5EBR2"/>
<reference evidence="1" key="1">
    <citation type="submission" date="2021-06" db="EMBL/GenBank/DDBJ databases">
        <authorList>
            <consortium name="DOE Joint Genome Institute"/>
            <person name="Mondo S.J."/>
            <person name="Amses K.R."/>
            <person name="Simmons D.R."/>
            <person name="Longcore J.E."/>
            <person name="Seto K."/>
            <person name="Alves G.H."/>
            <person name="Bonds A.E."/>
            <person name="Quandt C.A."/>
            <person name="Davis W.J."/>
            <person name="Chang Y."/>
            <person name="Letcher P.M."/>
            <person name="Powell M.J."/>
            <person name="Kuo A."/>
            <person name="Labutti K."/>
            <person name="Pangilinan J."/>
            <person name="Andreopoulos W."/>
            <person name="Tritt A."/>
            <person name="Riley R."/>
            <person name="Hundley H."/>
            <person name="Johnson J."/>
            <person name="Lipzen A."/>
            <person name="Barry K."/>
            <person name="Berbee M.L."/>
            <person name="Buchler N.E."/>
            <person name="Grigoriev I.V."/>
            <person name="Spatafora J.W."/>
            <person name="Stajich J.E."/>
            <person name="James T.Y."/>
        </authorList>
    </citation>
    <scope>NUCLEOTIDE SEQUENCE</scope>
    <source>
        <strain evidence="1">AG</strain>
    </source>
</reference>
<evidence type="ECO:0000313" key="1">
    <source>
        <dbReference type="EMBL" id="KAI8580539.1"/>
    </source>
</evidence>
<gene>
    <name evidence="1" type="ORF">K450DRAFT_237523</name>
</gene>
<name>A0AAD5EBR2_UMBRA</name>
<reference evidence="1" key="2">
    <citation type="journal article" date="2022" name="Proc. Natl. Acad. Sci. U.S.A.">
        <title>Diploid-dominant life cycles characterize the early evolution of Fungi.</title>
        <authorList>
            <person name="Amses K.R."/>
            <person name="Simmons D.R."/>
            <person name="Longcore J.E."/>
            <person name="Mondo S.J."/>
            <person name="Seto K."/>
            <person name="Jeronimo G.H."/>
            <person name="Bonds A.E."/>
            <person name="Quandt C.A."/>
            <person name="Davis W.J."/>
            <person name="Chang Y."/>
            <person name="Federici B.A."/>
            <person name="Kuo A."/>
            <person name="LaButti K."/>
            <person name="Pangilinan J."/>
            <person name="Andreopoulos W."/>
            <person name="Tritt A."/>
            <person name="Riley R."/>
            <person name="Hundley H."/>
            <person name="Johnson J."/>
            <person name="Lipzen A."/>
            <person name="Barry K."/>
            <person name="Lang B.F."/>
            <person name="Cuomo C.A."/>
            <person name="Buchler N.E."/>
            <person name="Grigoriev I.V."/>
            <person name="Spatafora J.W."/>
            <person name="Stajich J.E."/>
            <person name="James T.Y."/>
        </authorList>
    </citation>
    <scope>NUCLEOTIDE SEQUENCE</scope>
    <source>
        <strain evidence="1">AG</strain>
    </source>
</reference>
<proteinExistence type="predicted"/>
<dbReference type="RefSeq" id="XP_051445543.1">
    <property type="nucleotide sequence ID" value="XM_051588441.1"/>
</dbReference>
<accession>A0AAD5EBR2</accession>
<protein>
    <submittedName>
        <fullName evidence="1">Uncharacterized protein</fullName>
    </submittedName>
</protein>
<dbReference type="Proteomes" id="UP001206595">
    <property type="component" value="Unassembled WGS sequence"/>
</dbReference>
<dbReference type="GeneID" id="75913786"/>
<organism evidence="1 2">
    <name type="scientific">Umbelopsis ramanniana AG</name>
    <dbReference type="NCBI Taxonomy" id="1314678"/>
    <lineage>
        <taxon>Eukaryota</taxon>
        <taxon>Fungi</taxon>
        <taxon>Fungi incertae sedis</taxon>
        <taxon>Mucoromycota</taxon>
        <taxon>Mucoromycotina</taxon>
        <taxon>Umbelopsidomycetes</taxon>
        <taxon>Umbelopsidales</taxon>
        <taxon>Umbelopsidaceae</taxon>
        <taxon>Umbelopsis</taxon>
    </lineage>
</organism>
<sequence>MQMEHQPKRVQRASFITDNLMKSILSKLAAEDIAMHSIYYNLLIEDSEEEELFTSDAYLHLKEMLLCSLQQDEKATWSGALSRPYFRALVDNMNVCYGSKGKIPDEMRTSPFETLNITNSHRIFELEEGLKKMFSTIDSLPPTTLELYYH</sequence>
<comment type="caution">
    <text evidence="1">The sequence shown here is derived from an EMBL/GenBank/DDBJ whole genome shotgun (WGS) entry which is preliminary data.</text>
</comment>
<keyword evidence="2" id="KW-1185">Reference proteome</keyword>
<evidence type="ECO:0000313" key="2">
    <source>
        <dbReference type="Proteomes" id="UP001206595"/>
    </source>
</evidence>
<dbReference type="EMBL" id="MU620912">
    <property type="protein sequence ID" value="KAI8580539.1"/>
    <property type="molecule type" value="Genomic_DNA"/>
</dbReference>